<organism evidence="7 8">
    <name type="scientific">Brevibacterium rongguiense</name>
    <dbReference type="NCBI Taxonomy" id="2695267"/>
    <lineage>
        <taxon>Bacteria</taxon>
        <taxon>Bacillati</taxon>
        <taxon>Actinomycetota</taxon>
        <taxon>Actinomycetes</taxon>
        <taxon>Micrococcales</taxon>
        <taxon>Brevibacteriaceae</taxon>
        <taxon>Brevibacterium</taxon>
    </lineage>
</organism>
<dbReference type="EMBL" id="WWEQ01000065">
    <property type="protein sequence ID" value="MYM20645.1"/>
    <property type="molecule type" value="Genomic_DNA"/>
</dbReference>
<dbReference type="RefSeq" id="WP_160954059.1">
    <property type="nucleotide sequence ID" value="NZ_WWEQ01000065.1"/>
</dbReference>
<evidence type="ECO:0000313" key="8">
    <source>
        <dbReference type="Proteomes" id="UP000469215"/>
    </source>
</evidence>
<feature type="transmembrane region" description="Helical" evidence="5">
    <location>
        <begin position="166"/>
        <end position="185"/>
    </location>
</feature>
<evidence type="ECO:0000259" key="6">
    <source>
        <dbReference type="PROSITE" id="PS50850"/>
    </source>
</evidence>
<proteinExistence type="predicted"/>
<dbReference type="InterPro" id="IPR036259">
    <property type="entry name" value="MFS_trans_sf"/>
</dbReference>
<dbReference type="InterPro" id="IPR011701">
    <property type="entry name" value="MFS"/>
</dbReference>
<comment type="subcellular location">
    <subcellularLocation>
        <location evidence="1">Cell membrane</location>
        <topology evidence="1">Multi-pass membrane protein</topology>
    </subcellularLocation>
</comment>
<dbReference type="Proteomes" id="UP000469215">
    <property type="component" value="Unassembled WGS sequence"/>
</dbReference>
<gene>
    <name evidence="7" type="ORF">GSY69_11915</name>
</gene>
<keyword evidence="8" id="KW-1185">Reference proteome</keyword>
<dbReference type="SUPFAM" id="SSF103473">
    <property type="entry name" value="MFS general substrate transporter"/>
    <property type="match status" value="1"/>
</dbReference>
<keyword evidence="3 5" id="KW-1133">Transmembrane helix</keyword>
<dbReference type="AlphaFoldDB" id="A0A6N9H9J0"/>
<evidence type="ECO:0000256" key="5">
    <source>
        <dbReference type="SAM" id="Phobius"/>
    </source>
</evidence>
<dbReference type="Gene3D" id="1.20.1250.20">
    <property type="entry name" value="MFS general substrate transporter like domains"/>
    <property type="match status" value="2"/>
</dbReference>
<feature type="transmembrane region" description="Helical" evidence="5">
    <location>
        <begin position="46"/>
        <end position="66"/>
    </location>
</feature>
<dbReference type="PROSITE" id="PS50850">
    <property type="entry name" value="MFS"/>
    <property type="match status" value="1"/>
</dbReference>
<evidence type="ECO:0000256" key="1">
    <source>
        <dbReference type="ARBA" id="ARBA00004651"/>
    </source>
</evidence>
<sequence length="425" mass="42855">MRTRTPVLVVLFICWAALLSDGYDLYVYGATLPGFLADPEWGVTKSTGAAVASLSLVGMLLGSLAAGILTDRLGRRRLLLVSLGLFSVGMVLCAMAPTFAVFAAFRILTCLGVGGVLPTAVAIAAEFAPAGRTSLAVGAVLTGPPIGSLLGALSAFGLVGHAGVRPVYALGGLSFLVFALAWALLPESPGFRRAAARPAPGPGTEAGGSGPAPAPRALGLAQLMGPGTRRGTLLIWAACFASMLTMFGLTTWLPVIMQSAGFSMGSSIGFLAVYSLGSIVGTVAASFTAQRTSPKRMVVCGFTAAVIALLIVLATASHGLLLFAIFLAGCGGMATQNVLNDHIAQYYPDGVRATGLGWALAVGRLGAIAGPAYGAFAAGLGGPPAAALCFAIPAFLGLLVAVLLPRRARRSAAQPASAAPEEVTA</sequence>
<keyword evidence="2 5" id="KW-0812">Transmembrane</keyword>
<feature type="transmembrane region" description="Helical" evidence="5">
    <location>
        <begin position="385"/>
        <end position="404"/>
    </location>
</feature>
<feature type="domain" description="Major facilitator superfamily (MFS) profile" evidence="6">
    <location>
        <begin position="10"/>
        <end position="409"/>
    </location>
</feature>
<dbReference type="GO" id="GO:0046943">
    <property type="term" value="F:carboxylic acid transmembrane transporter activity"/>
    <property type="evidence" value="ECO:0007669"/>
    <property type="project" value="TreeGrafter"/>
</dbReference>
<evidence type="ECO:0000256" key="2">
    <source>
        <dbReference type="ARBA" id="ARBA00022692"/>
    </source>
</evidence>
<name>A0A6N9H9J0_9MICO</name>
<evidence type="ECO:0000256" key="4">
    <source>
        <dbReference type="ARBA" id="ARBA00023136"/>
    </source>
</evidence>
<keyword evidence="4 5" id="KW-0472">Membrane</keyword>
<comment type="caution">
    <text evidence="7">The sequence shown here is derived from an EMBL/GenBank/DDBJ whole genome shotgun (WGS) entry which is preliminary data.</text>
</comment>
<feature type="transmembrane region" description="Helical" evidence="5">
    <location>
        <begin position="233"/>
        <end position="256"/>
    </location>
</feature>
<dbReference type="Pfam" id="PF07690">
    <property type="entry name" value="MFS_1"/>
    <property type="match status" value="1"/>
</dbReference>
<feature type="transmembrane region" description="Helical" evidence="5">
    <location>
        <begin position="103"/>
        <end position="123"/>
    </location>
</feature>
<reference evidence="7 8" key="1">
    <citation type="submission" date="2020-01" db="EMBL/GenBank/DDBJ databases">
        <authorList>
            <person name="Deng T."/>
        </authorList>
    </citation>
    <scope>NUCLEOTIDE SEQUENCE [LARGE SCALE GENOMIC DNA]</scope>
    <source>
        <strain evidence="7 8">5221</strain>
    </source>
</reference>
<dbReference type="InterPro" id="IPR020846">
    <property type="entry name" value="MFS_dom"/>
</dbReference>
<evidence type="ECO:0000313" key="7">
    <source>
        <dbReference type="EMBL" id="MYM20645.1"/>
    </source>
</evidence>
<dbReference type="PANTHER" id="PTHR23508:SF10">
    <property type="entry name" value="CARBOXYLIC ACID TRANSPORTER PROTEIN HOMOLOG"/>
    <property type="match status" value="1"/>
</dbReference>
<accession>A0A6N9H9J0</accession>
<feature type="transmembrane region" description="Helical" evidence="5">
    <location>
        <begin position="268"/>
        <end position="289"/>
    </location>
</feature>
<feature type="transmembrane region" description="Helical" evidence="5">
    <location>
        <begin position="78"/>
        <end position="97"/>
    </location>
</feature>
<dbReference type="PANTHER" id="PTHR23508">
    <property type="entry name" value="CARBOXYLIC ACID TRANSPORTER PROTEIN HOMOLOG"/>
    <property type="match status" value="1"/>
</dbReference>
<feature type="transmembrane region" description="Helical" evidence="5">
    <location>
        <begin position="135"/>
        <end position="160"/>
    </location>
</feature>
<protein>
    <submittedName>
        <fullName evidence="7">MFS transporter</fullName>
    </submittedName>
</protein>
<dbReference type="GO" id="GO:0005886">
    <property type="term" value="C:plasma membrane"/>
    <property type="evidence" value="ECO:0007669"/>
    <property type="project" value="UniProtKB-SubCell"/>
</dbReference>
<evidence type="ECO:0000256" key="3">
    <source>
        <dbReference type="ARBA" id="ARBA00022989"/>
    </source>
</evidence>